<name>A0AAD9VYR8_PHOAM</name>
<sequence length="305" mass="33127">MSRKVHSVAVAGGRGNVGTPVVTNLLAHGFDVTILVRKSSDTSSLPTSAKVKKVDFESTDDLTAALSGQDAFVDCTLVQDDTPKRLIDASLAAGVYRYIPSDWSVDPLNNAANSLPVFSKRVERDNYLYERCKSSNGKMTWTIVANGPFLDWNLRTGFMGINLFEKRAELMDGGDNRVVWTTLESVGKAVAGVMEHPEETENRPVYVQSVVKSCHEMLKHAQAALGTDGWQVVSVNAEEANNKALGDLFSGKFDMSTFGTMIRFANSRSETSAPWVKSDNGLLRVPSMSDGDLEGLIRSIAKTAA</sequence>
<dbReference type="AlphaFoldDB" id="A0AAD9VYR8"/>
<proteinExistence type="inferred from homology"/>
<dbReference type="Gene3D" id="3.40.50.720">
    <property type="entry name" value="NAD(P)-binding Rossmann-like Domain"/>
    <property type="match status" value="1"/>
</dbReference>
<dbReference type="InterPro" id="IPR051609">
    <property type="entry name" value="NmrA/Isoflavone_reductase-like"/>
</dbReference>
<dbReference type="PANTHER" id="PTHR47706">
    <property type="entry name" value="NMRA-LIKE FAMILY PROTEIN"/>
    <property type="match status" value="1"/>
</dbReference>
<evidence type="ECO:0000313" key="6">
    <source>
        <dbReference type="Proteomes" id="UP001265746"/>
    </source>
</evidence>
<dbReference type="InterPro" id="IPR045312">
    <property type="entry name" value="PCBER-like"/>
</dbReference>
<comment type="similarity">
    <text evidence="1">Belongs to the NmrA-type oxidoreductase family. Isoflavone reductase subfamily.</text>
</comment>
<keyword evidence="3" id="KW-0560">Oxidoreductase</keyword>
<dbReference type="Pfam" id="PF13460">
    <property type="entry name" value="NAD_binding_10"/>
    <property type="match status" value="1"/>
</dbReference>
<accession>A0AAD9VYR8</accession>
<dbReference type="Proteomes" id="UP001265746">
    <property type="component" value="Unassembled WGS sequence"/>
</dbReference>
<keyword evidence="6" id="KW-1185">Reference proteome</keyword>
<evidence type="ECO:0000259" key="4">
    <source>
        <dbReference type="Pfam" id="PF13460"/>
    </source>
</evidence>
<dbReference type="CDD" id="cd05259">
    <property type="entry name" value="PCBER_SDR_a"/>
    <property type="match status" value="1"/>
</dbReference>
<organism evidence="5 6">
    <name type="scientific">Phomopsis amygdali</name>
    <name type="common">Fusicoccum amygdali</name>
    <dbReference type="NCBI Taxonomy" id="1214568"/>
    <lineage>
        <taxon>Eukaryota</taxon>
        <taxon>Fungi</taxon>
        <taxon>Dikarya</taxon>
        <taxon>Ascomycota</taxon>
        <taxon>Pezizomycotina</taxon>
        <taxon>Sordariomycetes</taxon>
        <taxon>Sordariomycetidae</taxon>
        <taxon>Diaporthales</taxon>
        <taxon>Diaporthaceae</taxon>
        <taxon>Diaporthe</taxon>
    </lineage>
</organism>
<reference evidence="5" key="1">
    <citation type="submission" date="2023-06" db="EMBL/GenBank/DDBJ databases">
        <authorList>
            <person name="Noh H."/>
        </authorList>
    </citation>
    <scope>NUCLEOTIDE SEQUENCE</scope>
    <source>
        <strain evidence="5">DUCC20226</strain>
    </source>
</reference>
<protein>
    <recommendedName>
        <fullName evidence="4">NAD(P)-binding domain-containing protein</fullName>
    </recommendedName>
</protein>
<gene>
    <name evidence="5" type="ORF">N8I77_012290</name>
</gene>
<comment type="caution">
    <text evidence="5">The sequence shown here is derived from an EMBL/GenBank/DDBJ whole genome shotgun (WGS) entry which is preliminary data.</text>
</comment>
<dbReference type="EMBL" id="JAUJFL010000009">
    <property type="protein sequence ID" value="KAK2597508.1"/>
    <property type="molecule type" value="Genomic_DNA"/>
</dbReference>
<feature type="domain" description="NAD(P)-binding" evidence="4">
    <location>
        <begin position="12"/>
        <end position="157"/>
    </location>
</feature>
<evidence type="ECO:0000313" key="5">
    <source>
        <dbReference type="EMBL" id="KAK2597508.1"/>
    </source>
</evidence>
<evidence type="ECO:0000256" key="3">
    <source>
        <dbReference type="ARBA" id="ARBA00023002"/>
    </source>
</evidence>
<evidence type="ECO:0000256" key="2">
    <source>
        <dbReference type="ARBA" id="ARBA00022857"/>
    </source>
</evidence>
<dbReference type="InterPro" id="IPR016040">
    <property type="entry name" value="NAD(P)-bd_dom"/>
</dbReference>
<dbReference type="PANTHER" id="PTHR47706:SF1">
    <property type="entry name" value="CIPA-LIKE, PUTATIVE (AFU_ORTHOLOGUE AFUA_1G12460)-RELATED"/>
    <property type="match status" value="1"/>
</dbReference>
<dbReference type="InterPro" id="IPR036291">
    <property type="entry name" value="NAD(P)-bd_dom_sf"/>
</dbReference>
<dbReference type="SUPFAM" id="SSF51735">
    <property type="entry name" value="NAD(P)-binding Rossmann-fold domains"/>
    <property type="match status" value="1"/>
</dbReference>
<keyword evidence="2" id="KW-0521">NADP</keyword>
<evidence type="ECO:0000256" key="1">
    <source>
        <dbReference type="ARBA" id="ARBA00005725"/>
    </source>
</evidence>
<dbReference type="GO" id="GO:0016491">
    <property type="term" value="F:oxidoreductase activity"/>
    <property type="evidence" value="ECO:0007669"/>
    <property type="project" value="UniProtKB-KW"/>
</dbReference>